<accession>A0A5I9BJ77</accession>
<reference evidence="1" key="1">
    <citation type="submission" date="2019-02" db="EMBL/GenBank/DDBJ databases">
        <authorList>
            <consortium name="NARMS: The National Antimicrobial Resistance Monitoring System"/>
        </authorList>
    </citation>
    <scope>NUCLEOTIDE SEQUENCE</scope>
    <source>
        <strain evidence="1">FSIS11917530</strain>
    </source>
</reference>
<gene>
    <name evidence="1" type="ORF">EXG21_18465</name>
</gene>
<name>A0A5I9BJ77_SALET</name>
<sequence>MSIIRFTEYRGSGGAGAVMVLAERITHFYRQYGTHDGTVIELDTGKNVFVLENPDEVQRRIEQAQKDT</sequence>
<proteinExistence type="predicted"/>
<comment type="caution">
    <text evidence="1">The sequence shown here is derived from an EMBL/GenBank/DDBJ whole genome shotgun (WGS) entry which is preliminary data.</text>
</comment>
<dbReference type="EMBL" id="AAHXPP010000019">
    <property type="protein sequence ID" value="ECB4501743.1"/>
    <property type="molecule type" value="Genomic_DNA"/>
</dbReference>
<organism evidence="1">
    <name type="scientific">Salmonella enterica subsp. enterica serovar Eko</name>
    <dbReference type="NCBI Taxonomy" id="2564391"/>
    <lineage>
        <taxon>Bacteria</taxon>
        <taxon>Pseudomonadati</taxon>
        <taxon>Pseudomonadota</taxon>
        <taxon>Gammaproteobacteria</taxon>
        <taxon>Enterobacterales</taxon>
        <taxon>Enterobacteriaceae</taxon>
        <taxon>Salmonella</taxon>
    </lineage>
</organism>
<dbReference type="AlphaFoldDB" id="A0A5I9BJ77"/>
<protein>
    <submittedName>
        <fullName evidence="1">Uncharacterized protein</fullName>
    </submittedName>
</protein>
<evidence type="ECO:0000313" key="1">
    <source>
        <dbReference type="EMBL" id="ECB4501743.1"/>
    </source>
</evidence>